<reference evidence="1" key="1">
    <citation type="submission" date="2018-05" db="EMBL/GenBank/DDBJ databases">
        <authorList>
            <person name="Lanie J.A."/>
            <person name="Ng W.-L."/>
            <person name="Kazmierczak K.M."/>
            <person name="Andrzejewski T.M."/>
            <person name="Davidsen T.M."/>
            <person name="Wayne K.J."/>
            <person name="Tettelin H."/>
            <person name="Glass J.I."/>
            <person name="Rusch D."/>
            <person name="Podicherti R."/>
            <person name="Tsui H.-C.T."/>
            <person name="Winkler M.E."/>
        </authorList>
    </citation>
    <scope>NUCLEOTIDE SEQUENCE</scope>
</reference>
<name>A0A383A438_9ZZZZ</name>
<proteinExistence type="predicted"/>
<dbReference type="EMBL" id="UINC01189059">
    <property type="protein sequence ID" value="SVE02577.1"/>
    <property type="molecule type" value="Genomic_DNA"/>
</dbReference>
<gene>
    <name evidence="1" type="ORF">METZ01_LOCUS455431</name>
</gene>
<protein>
    <submittedName>
        <fullName evidence="1">Uncharacterized protein</fullName>
    </submittedName>
</protein>
<organism evidence="1">
    <name type="scientific">marine metagenome</name>
    <dbReference type="NCBI Taxonomy" id="408172"/>
    <lineage>
        <taxon>unclassified sequences</taxon>
        <taxon>metagenomes</taxon>
        <taxon>ecological metagenomes</taxon>
    </lineage>
</organism>
<sequence>MIDIIVMVNLRGVNLRMSGVMARFGLGRNQGTAID</sequence>
<accession>A0A383A438</accession>
<dbReference type="AlphaFoldDB" id="A0A383A438"/>
<evidence type="ECO:0000313" key="1">
    <source>
        <dbReference type="EMBL" id="SVE02577.1"/>
    </source>
</evidence>